<name>A0A9D3MIA1_ANGAN</name>
<gene>
    <name evidence="3" type="ORF">ANANG_G00094680</name>
</gene>
<organism evidence="3 4">
    <name type="scientific">Anguilla anguilla</name>
    <name type="common">European freshwater eel</name>
    <name type="synonym">Muraena anguilla</name>
    <dbReference type="NCBI Taxonomy" id="7936"/>
    <lineage>
        <taxon>Eukaryota</taxon>
        <taxon>Metazoa</taxon>
        <taxon>Chordata</taxon>
        <taxon>Craniata</taxon>
        <taxon>Vertebrata</taxon>
        <taxon>Euteleostomi</taxon>
        <taxon>Actinopterygii</taxon>
        <taxon>Neopterygii</taxon>
        <taxon>Teleostei</taxon>
        <taxon>Anguilliformes</taxon>
        <taxon>Anguillidae</taxon>
        <taxon>Anguilla</taxon>
    </lineage>
</organism>
<dbReference type="InterPro" id="IPR038911">
    <property type="entry name" value="SCLT1"/>
</dbReference>
<accession>A0A9D3MIA1</accession>
<evidence type="ECO:0008006" key="5">
    <source>
        <dbReference type="Google" id="ProtNLM"/>
    </source>
</evidence>
<dbReference type="Proteomes" id="UP001044222">
    <property type="component" value="Unassembled WGS sequence"/>
</dbReference>
<feature type="coiled-coil region" evidence="1">
    <location>
        <begin position="237"/>
        <end position="403"/>
    </location>
</feature>
<keyword evidence="4" id="KW-1185">Reference proteome</keyword>
<evidence type="ECO:0000313" key="4">
    <source>
        <dbReference type="Proteomes" id="UP001044222"/>
    </source>
</evidence>
<proteinExistence type="predicted"/>
<feature type="region of interest" description="Disordered" evidence="2">
    <location>
        <begin position="607"/>
        <end position="640"/>
    </location>
</feature>
<comment type="caution">
    <text evidence="3">The sequence shown here is derived from an EMBL/GenBank/DDBJ whole genome shotgun (WGS) entry which is preliminary data.</text>
</comment>
<dbReference type="GO" id="GO:0005814">
    <property type="term" value="C:centriole"/>
    <property type="evidence" value="ECO:0007669"/>
    <property type="project" value="TreeGrafter"/>
</dbReference>
<evidence type="ECO:0000313" key="3">
    <source>
        <dbReference type="EMBL" id="KAG5848088.1"/>
    </source>
</evidence>
<dbReference type="PANTHER" id="PTHR35970">
    <property type="entry name" value="SODIUM CHANNEL AND CLATHRIN LINKER 1"/>
    <property type="match status" value="1"/>
</dbReference>
<feature type="coiled-coil region" evidence="1">
    <location>
        <begin position="427"/>
        <end position="507"/>
    </location>
</feature>
<dbReference type="PANTHER" id="PTHR35970:SF1">
    <property type="entry name" value="SODIUM CHANNEL AND CLATHRIN LINKER 1"/>
    <property type="match status" value="1"/>
</dbReference>
<reference evidence="3" key="1">
    <citation type="submission" date="2021-01" db="EMBL/GenBank/DDBJ databases">
        <title>A chromosome-scale assembly of European eel, Anguilla anguilla.</title>
        <authorList>
            <person name="Henkel C."/>
            <person name="Jong-Raadsen S.A."/>
            <person name="Dufour S."/>
            <person name="Weltzien F.-A."/>
            <person name="Palstra A.P."/>
            <person name="Pelster B."/>
            <person name="Spaink H.P."/>
            <person name="Van Den Thillart G.E."/>
            <person name="Jansen H."/>
            <person name="Zahm M."/>
            <person name="Klopp C."/>
            <person name="Cedric C."/>
            <person name="Louis A."/>
            <person name="Berthelot C."/>
            <person name="Parey E."/>
            <person name="Roest Crollius H."/>
            <person name="Montfort J."/>
            <person name="Robinson-Rechavi M."/>
            <person name="Bucao C."/>
            <person name="Bouchez O."/>
            <person name="Gislard M."/>
            <person name="Lluch J."/>
            <person name="Milhes M."/>
            <person name="Lampietro C."/>
            <person name="Lopez Roques C."/>
            <person name="Donnadieu C."/>
            <person name="Braasch I."/>
            <person name="Desvignes T."/>
            <person name="Postlethwait J."/>
            <person name="Bobe J."/>
            <person name="Guiguen Y."/>
            <person name="Dirks R."/>
        </authorList>
    </citation>
    <scope>NUCLEOTIDE SEQUENCE</scope>
    <source>
        <strain evidence="3">Tag_6206</strain>
        <tissue evidence="3">Liver</tissue>
    </source>
</reference>
<feature type="compositionally biased region" description="Polar residues" evidence="2">
    <location>
        <begin position="615"/>
        <end position="640"/>
    </location>
</feature>
<protein>
    <recommendedName>
        <fullName evidence="5">Sodium channel and clathrin linker 1</fullName>
    </recommendedName>
</protein>
<evidence type="ECO:0000256" key="2">
    <source>
        <dbReference type="SAM" id="MobiDB-lite"/>
    </source>
</evidence>
<dbReference type="AlphaFoldDB" id="A0A9D3MIA1"/>
<dbReference type="EMBL" id="JAFIRN010000005">
    <property type="protein sequence ID" value="KAG5848088.1"/>
    <property type="molecule type" value="Genomic_DNA"/>
</dbReference>
<evidence type="ECO:0000256" key="1">
    <source>
        <dbReference type="SAM" id="Coils"/>
    </source>
</evidence>
<sequence length="655" mass="76450">MTTETDFLREEGRRLKTAFSQHQDGHQAEPTFSLQGETARASDSPALKSILTPLVAEYDRHNEDMTDQLQRYQIQMAELKVRLEDVVRENERLHAELRESIERQLHGLQATPGSDGDSLADDGLVRNLQEQIQLSIQEKDRALEMWRSSADELHRVQQVYQKTTSEAQLYMAEQQQMKNKLTGIQQAAQHLQAANQTLESTNQEFLKTVTEQSVEMEDLRTQLRQAKMHSRTATAKVEEMTKLMQSMQDQMQRREEDAAEALDREGVSERKLHQLHTTLSQLENRLKLAAQEAEQLRRERAGSERRAAEEASLQKEQALLREKQRSEELEKLNEAIRLLIQDAAVRTRKEVENVRKQCNVQIQRMAEELSALQLECADKESQIQRATRERKAVEEELEKVYREGRGEPEYRKMDSLHQRCLNTERVKDELHIALQSTQNRMKKLEMEYEEELSRCREEVRRLQEALVGAREECGSVSEERLRLQEESQQLRRDMEELRKASQHVQRRAKQQVSSMEHEFSLKERGLEARVRELEESSRSSTVELTRLLTAQQKAAKRWKEEARKLAEAFELKLGSLRAELGRQKQRCQELELQLEADHEKIVEYERQTAEHQENASRLQRRLTQAEQKASTASQQLSIMTSQRRKAASMLDLETL</sequence>
<keyword evidence="1" id="KW-0175">Coiled coil</keyword>
<feature type="region of interest" description="Disordered" evidence="2">
    <location>
        <begin position="18"/>
        <end position="42"/>
    </location>
</feature>
<dbReference type="GO" id="GO:0045162">
    <property type="term" value="P:clustering of voltage-gated sodium channels"/>
    <property type="evidence" value="ECO:0007669"/>
    <property type="project" value="InterPro"/>
</dbReference>
<feature type="coiled-coil region" evidence="1">
    <location>
        <begin position="55"/>
        <end position="145"/>
    </location>
</feature>
<dbReference type="GO" id="GO:0060271">
    <property type="term" value="P:cilium assembly"/>
    <property type="evidence" value="ECO:0007669"/>
    <property type="project" value="TreeGrafter"/>
</dbReference>